<organism evidence="8 9">
    <name type="scientific">Aplysia californica</name>
    <name type="common">California sea hare</name>
    <dbReference type="NCBI Taxonomy" id="6500"/>
    <lineage>
        <taxon>Eukaryota</taxon>
        <taxon>Metazoa</taxon>
        <taxon>Spiralia</taxon>
        <taxon>Lophotrochozoa</taxon>
        <taxon>Mollusca</taxon>
        <taxon>Gastropoda</taxon>
        <taxon>Heterobranchia</taxon>
        <taxon>Euthyneura</taxon>
        <taxon>Tectipleura</taxon>
        <taxon>Aplysiida</taxon>
        <taxon>Aplysioidea</taxon>
        <taxon>Aplysiidae</taxon>
        <taxon>Aplysia</taxon>
    </lineage>
</organism>
<feature type="compositionally biased region" description="Basic and acidic residues" evidence="6">
    <location>
        <begin position="319"/>
        <end position="333"/>
    </location>
</feature>
<dbReference type="PANTHER" id="PTHR10602:SF0">
    <property type="entry name" value="EUKARYOTIC TRANSLATION INITIATION FACTOR 2 SUBUNIT 1"/>
    <property type="match status" value="1"/>
</dbReference>
<evidence type="ECO:0000256" key="5">
    <source>
        <dbReference type="ARBA" id="ARBA00033370"/>
    </source>
</evidence>
<dbReference type="CDD" id="cd04452">
    <property type="entry name" value="S1_IF2_alpha"/>
    <property type="match status" value="1"/>
</dbReference>
<keyword evidence="8" id="KW-1185">Reference proteome</keyword>
<evidence type="ECO:0000313" key="9">
    <source>
        <dbReference type="RefSeq" id="XP_005107064.1"/>
    </source>
</evidence>
<accession>A0ABM0K2B2</accession>
<dbReference type="GeneID" id="101858212"/>
<protein>
    <recommendedName>
        <fullName evidence="2">Eukaryotic translation initiation factor 2 subunit 1</fullName>
    </recommendedName>
    <alternativeName>
        <fullName evidence="5">Eukaryotic translation initiation factor 2 subunit alpha</fullName>
    </alternativeName>
</protein>
<dbReference type="SUPFAM" id="SSF110993">
    <property type="entry name" value="eIF-2-alpha, C-terminal domain"/>
    <property type="match status" value="1"/>
</dbReference>
<dbReference type="SUPFAM" id="SSF50249">
    <property type="entry name" value="Nucleic acid-binding proteins"/>
    <property type="match status" value="1"/>
</dbReference>
<comment type="similarity">
    <text evidence="1">Belongs to the eIF-2-alpha family.</text>
</comment>
<evidence type="ECO:0000256" key="3">
    <source>
        <dbReference type="ARBA" id="ARBA00022540"/>
    </source>
</evidence>
<proteinExistence type="inferred from homology"/>
<dbReference type="SUPFAM" id="SSF116742">
    <property type="entry name" value="eIF2alpha middle domain-like"/>
    <property type="match status" value="1"/>
</dbReference>
<evidence type="ECO:0000313" key="8">
    <source>
        <dbReference type="Proteomes" id="UP000694888"/>
    </source>
</evidence>
<dbReference type="Pfam" id="PF07541">
    <property type="entry name" value="EIF_2_alpha"/>
    <property type="match status" value="1"/>
</dbReference>
<dbReference type="RefSeq" id="XP_005107064.1">
    <property type="nucleotide sequence ID" value="XM_005107007.3"/>
</dbReference>
<keyword evidence="4" id="KW-0648">Protein biosynthesis</keyword>
<gene>
    <name evidence="9" type="primary">LOC101858212</name>
</gene>
<dbReference type="InterPro" id="IPR003029">
    <property type="entry name" value="S1_domain"/>
</dbReference>
<dbReference type="Gene3D" id="3.30.70.1130">
    <property type="entry name" value="EIF_2_alpha"/>
    <property type="match status" value="1"/>
</dbReference>
<keyword evidence="3 9" id="KW-0396">Initiation factor</keyword>
<sequence>MSWNPEQRFYSQPLPAVGEFVKVRVTRVTSLGVYTELLEYGGQEGMIVSSELAKTFFRSVHQLVRTGKALCCKVIRVNEKKKYIDLSKKRVTPEDDEACHARYTRGKLVQSLVLRTCQRLDIQDAGSVLGMFEKTAWLLDTMAGRETAALDVFKDAVRTPSVLDQCPVSPEEREALLETIRSRLKEPQLHLCAVIAVTCWGPEGVDAVKDALKHGGQEGADDTGAKVKILYKEAPYYNIFLETVARKRADGVATIEAAIAAVRNRILQYDGGGFRLVTKPTELRKTRHCAELPGEEEVTYDEGFSSDDSEDDETSCSVEEVRGEESDELARKAEQSLADTDVLRLLISGEDSGIVQDGQ</sequence>
<dbReference type="PANTHER" id="PTHR10602">
    <property type="entry name" value="EUKARYOTIC TRANSLATION INITIATION FACTOR 2 SUBUNIT 1"/>
    <property type="match status" value="1"/>
</dbReference>
<dbReference type="Gene3D" id="2.40.50.140">
    <property type="entry name" value="Nucleic acid-binding proteins"/>
    <property type="match status" value="1"/>
</dbReference>
<dbReference type="GO" id="GO:0003743">
    <property type="term" value="F:translation initiation factor activity"/>
    <property type="evidence" value="ECO:0007669"/>
    <property type="project" value="UniProtKB-KW"/>
</dbReference>
<dbReference type="InterPro" id="IPR011488">
    <property type="entry name" value="TIF_2_asu"/>
</dbReference>
<feature type="compositionally biased region" description="Acidic residues" evidence="6">
    <location>
        <begin position="296"/>
        <end position="314"/>
    </location>
</feature>
<evidence type="ECO:0000256" key="4">
    <source>
        <dbReference type="ARBA" id="ARBA00022917"/>
    </source>
</evidence>
<dbReference type="InterPro" id="IPR012340">
    <property type="entry name" value="NA-bd_OB-fold"/>
</dbReference>
<dbReference type="Gene3D" id="1.10.150.190">
    <property type="entry name" value="Translation initiation factor 2, subunit 1, domain 2"/>
    <property type="match status" value="1"/>
</dbReference>
<evidence type="ECO:0000256" key="6">
    <source>
        <dbReference type="SAM" id="MobiDB-lite"/>
    </source>
</evidence>
<dbReference type="SMART" id="SM00316">
    <property type="entry name" value="S1"/>
    <property type="match status" value="1"/>
</dbReference>
<dbReference type="Pfam" id="PF00575">
    <property type="entry name" value="S1"/>
    <property type="match status" value="1"/>
</dbReference>
<dbReference type="PROSITE" id="PS50126">
    <property type="entry name" value="S1"/>
    <property type="match status" value="1"/>
</dbReference>
<evidence type="ECO:0000256" key="2">
    <source>
        <dbReference type="ARBA" id="ARBA00020950"/>
    </source>
</evidence>
<reference evidence="9" key="1">
    <citation type="submission" date="2025-08" db="UniProtKB">
        <authorList>
            <consortium name="RefSeq"/>
        </authorList>
    </citation>
    <scope>IDENTIFICATION</scope>
</reference>
<evidence type="ECO:0000256" key="1">
    <source>
        <dbReference type="ARBA" id="ARBA00007223"/>
    </source>
</evidence>
<feature type="domain" description="S1 motif" evidence="7">
    <location>
        <begin position="18"/>
        <end position="89"/>
    </location>
</feature>
<feature type="region of interest" description="Disordered" evidence="6">
    <location>
        <begin position="296"/>
        <end position="333"/>
    </location>
</feature>
<dbReference type="InterPro" id="IPR024054">
    <property type="entry name" value="TIF2_asu_middle_sf"/>
</dbReference>
<dbReference type="InterPro" id="IPR044126">
    <property type="entry name" value="S1_IF2_alpha"/>
</dbReference>
<name>A0ABM0K2B2_APLCA</name>
<dbReference type="InterPro" id="IPR024055">
    <property type="entry name" value="TIF2_asu_C"/>
</dbReference>
<evidence type="ECO:0000259" key="7">
    <source>
        <dbReference type="PROSITE" id="PS50126"/>
    </source>
</evidence>
<dbReference type="Proteomes" id="UP000694888">
    <property type="component" value="Unplaced"/>
</dbReference>